<dbReference type="GO" id="GO:0140098">
    <property type="term" value="F:catalytic activity, acting on RNA"/>
    <property type="evidence" value="ECO:0007669"/>
    <property type="project" value="UniProtKB-ARBA"/>
</dbReference>
<dbReference type="EC" id="5.4.99.-" evidence="5"/>
<dbReference type="GO" id="GO:0009982">
    <property type="term" value="F:pseudouridine synthase activity"/>
    <property type="evidence" value="ECO:0007669"/>
    <property type="project" value="InterPro"/>
</dbReference>
<feature type="active site" evidence="4">
    <location>
        <position position="142"/>
    </location>
</feature>
<dbReference type="NCBIfam" id="TIGR00005">
    <property type="entry name" value="rluA_subfam"/>
    <property type="match status" value="1"/>
</dbReference>
<dbReference type="EMBL" id="DXCX01000095">
    <property type="protein sequence ID" value="HIY74133.1"/>
    <property type="molecule type" value="Genomic_DNA"/>
</dbReference>
<name>A0A9D1Z4Z5_9FIRM</name>
<evidence type="ECO:0000256" key="5">
    <source>
        <dbReference type="RuleBase" id="RU362028"/>
    </source>
</evidence>
<feature type="domain" description="Pseudouridine synthase RsuA/RluA-like" evidence="6">
    <location>
        <begin position="95"/>
        <end position="245"/>
    </location>
</feature>
<comment type="similarity">
    <text evidence="2 5">Belongs to the pseudouridine synthase RluA family.</text>
</comment>
<comment type="caution">
    <text evidence="7">The sequence shown here is derived from an EMBL/GenBank/DDBJ whole genome shotgun (WGS) entry which is preliminary data.</text>
</comment>
<dbReference type="InterPro" id="IPR006145">
    <property type="entry name" value="PsdUridine_synth_RsuA/RluA"/>
</dbReference>
<evidence type="ECO:0000313" key="8">
    <source>
        <dbReference type="Proteomes" id="UP000886824"/>
    </source>
</evidence>
<evidence type="ECO:0000259" key="6">
    <source>
        <dbReference type="Pfam" id="PF00849"/>
    </source>
</evidence>
<dbReference type="CDD" id="cd02869">
    <property type="entry name" value="PseudoU_synth_RluA_like"/>
    <property type="match status" value="1"/>
</dbReference>
<evidence type="ECO:0000313" key="7">
    <source>
        <dbReference type="EMBL" id="HIY74133.1"/>
    </source>
</evidence>
<evidence type="ECO:0000256" key="2">
    <source>
        <dbReference type="ARBA" id="ARBA00010876"/>
    </source>
</evidence>
<evidence type="ECO:0000256" key="1">
    <source>
        <dbReference type="ARBA" id="ARBA00000073"/>
    </source>
</evidence>
<organism evidence="7 8">
    <name type="scientific">Candidatus Intestinimonas merdavium</name>
    <dbReference type="NCBI Taxonomy" id="2838622"/>
    <lineage>
        <taxon>Bacteria</taxon>
        <taxon>Bacillati</taxon>
        <taxon>Bacillota</taxon>
        <taxon>Clostridia</taxon>
        <taxon>Eubacteriales</taxon>
        <taxon>Intestinimonas</taxon>
    </lineage>
</organism>
<dbReference type="SUPFAM" id="SSF55120">
    <property type="entry name" value="Pseudouridine synthase"/>
    <property type="match status" value="1"/>
</dbReference>
<keyword evidence="3 5" id="KW-0413">Isomerase</keyword>
<dbReference type="InterPro" id="IPR050188">
    <property type="entry name" value="RluA_PseudoU_synthase"/>
</dbReference>
<dbReference type="PANTHER" id="PTHR21600">
    <property type="entry name" value="MITOCHONDRIAL RNA PSEUDOURIDINE SYNTHASE"/>
    <property type="match status" value="1"/>
</dbReference>
<gene>
    <name evidence="7" type="ORF">H9826_09225</name>
</gene>
<proteinExistence type="inferred from homology"/>
<dbReference type="Gene3D" id="3.30.2350.10">
    <property type="entry name" value="Pseudouridine synthase"/>
    <property type="match status" value="1"/>
</dbReference>
<reference evidence="7" key="2">
    <citation type="submission" date="2021-04" db="EMBL/GenBank/DDBJ databases">
        <authorList>
            <person name="Gilroy R."/>
        </authorList>
    </citation>
    <scope>NUCLEOTIDE SEQUENCE</scope>
    <source>
        <strain evidence="7">CHK33-7979</strain>
    </source>
</reference>
<dbReference type="GO" id="GO:0000455">
    <property type="term" value="P:enzyme-directed rRNA pseudouridine synthesis"/>
    <property type="evidence" value="ECO:0007669"/>
    <property type="project" value="TreeGrafter"/>
</dbReference>
<comment type="catalytic activity">
    <reaction evidence="1 5">
        <text>a uridine in RNA = a pseudouridine in RNA</text>
        <dbReference type="Rhea" id="RHEA:48348"/>
        <dbReference type="Rhea" id="RHEA-COMP:12068"/>
        <dbReference type="Rhea" id="RHEA-COMP:12069"/>
        <dbReference type="ChEBI" id="CHEBI:65314"/>
        <dbReference type="ChEBI" id="CHEBI:65315"/>
    </reaction>
</comment>
<evidence type="ECO:0000256" key="4">
    <source>
        <dbReference type="PIRSR" id="PIRSR606225-1"/>
    </source>
</evidence>
<dbReference type="PANTHER" id="PTHR21600:SF44">
    <property type="entry name" value="RIBOSOMAL LARGE SUBUNIT PSEUDOURIDINE SYNTHASE D"/>
    <property type="match status" value="1"/>
</dbReference>
<dbReference type="Pfam" id="PF00849">
    <property type="entry name" value="PseudoU_synth_2"/>
    <property type="match status" value="1"/>
</dbReference>
<dbReference type="InterPro" id="IPR006225">
    <property type="entry name" value="PsdUridine_synth_RluC/D"/>
</dbReference>
<sequence length="300" mass="32667">MAAEKQVRRVSLTVPPERAGQKVDTLLRKELGLSGTVIRRVKWLEDGILLDGARVFTSCRVEPGQVLTARLSDPERRSGVVPAPGPLDIVYEDGDILVLNKAPGVLVHPGAGHFSDTIGNFLLDYYDQEGIEADFHPVHRLDKGTSGLMVAAKHPHAQEVLKNQLHTPAFRRVYLAVCLGSPPAEAGVVEAPIGRAEGSILARAVTPDGLPARTGYRVLRRWGERALVELTLETGRTHQIRVHMAYLGCPLAGDFLYGAEDPALISRPALHSWRLSLRQPVTGEALSFTCPLPADMARLL</sequence>
<evidence type="ECO:0000256" key="3">
    <source>
        <dbReference type="ARBA" id="ARBA00023235"/>
    </source>
</evidence>
<dbReference type="InterPro" id="IPR020103">
    <property type="entry name" value="PsdUridine_synth_cat_dom_sf"/>
</dbReference>
<dbReference type="GO" id="GO:0003723">
    <property type="term" value="F:RNA binding"/>
    <property type="evidence" value="ECO:0007669"/>
    <property type="project" value="InterPro"/>
</dbReference>
<dbReference type="Proteomes" id="UP000886824">
    <property type="component" value="Unassembled WGS sequence"/>
</dbReference>
<protein>
    <recommendedName>
        <fullName evidence="5">Pseudouridine synthase</fullName>
        <ecNumber evidence="5">5.4.99.-</ecNumber>
    </recommendedName>
</protein>
<accession>A0A9D1Z4Z5</accession>
<comment type="function">
    <text evidence="5">Responsible for synthesis of pseudouridine from uracil.</text>
</comment>
<dbReference type="PROSITE" id="PS01129">
    <property type="entry name" value="PSI_RLU"/>
    <property type="match status" value="1"/>
</dbReference>
<dbReference type="InterPro" id="IPR006224">
    <property type="entry name" value="PsdUridine_synth_RluA-like_CS"/>
</dbReference>
<dbReference type="AlphaFoldDB" id="A0A9D1Z4Z5"/>
<reference evidence="7" key="1">
    <citation type="journal article" date="2021" name="PeerJ">
        <title>Extensive microbial diversity within the chicken gut microbiome revealed by metagenomics and culture.</title>
        <authorList>
            <person name="Gilroy R."/>
            <person name="Ravi A."/>
            <person name="Getino M."/>
            <person name="Pursley I."/>
            <person name="Horton D.L."/>
            <person name="Alikhan N.F."/>
            <person name="Baker D."/>
            <person name="Gharbi K."/>
            <person name="Hall N."/>
            <person name="Watson M."/>
            <person name="Adriaenssens E.M."/>
            <person name="Foster-Nyarko E."/>
            <person name="Jarju S."/>
            <person name="Secka A."/>
            <person name="Antonio M."/>
            <person name="Oren A."/>
            <person name="Chaudhuri R.R."/>
            <person name="La Ragione R."/>
            <person name="Hildebrand F."/>
            <person name="Pallen M.J."/>
        </authorList>
    </citation>
    <scope>NUCLEOTIDE SEQUENCE</scope>
    <source>
        <strain evidence="7">CHK33-7979</strain>
    </source>
</reference>